<organism evidence="5 6">
    <name type="scientific">Elliptochloris bilobata</name>
    <dbReference type="NCBI Taxonomy" id="381761"/>
    <lineage>
        <taxon>Eukaryota</taxon>
        <taxon>Viridiplantae</taxon>
        <taxon>Chlorophyta</taxon>
        <taxon>core chlorophytes</taxon>
        <taxon>Trebouxiophyceae</taxon>
        <taxon>Trebouxiophyceae incertae sedis</taxon>
        <taxon>Elliptochloris clade</taxon>
        <taxon>Elliptochloris</taxon>
    </lineage>
</organism>
<keyword evidence="6" id="KW-1185">Reference proteome</keyword>
<evidence type="ECO:0000313" key="6">
    <source>
        <dbReference type="Proteomes" id="UP001445335"/>
    </source>
</evidence>
<feature type="domain" description="RRM" evidence="4">
    <location>
        <begin position="804"/>
        <end position="876"/>
    </location>
</feature>
<evidence type="ECO:0000256" key="1">
    <source>
        <dbReference type="ARBA" id="ARBA00022884"/>
    </source>
</evidence>
<feature type="region of interest" description="Disordered" evidence="3">
    <location>
        <begin position="681"/>
        <end position="738"/>
    </location>
</feature>
<dbReference type="SMART" id="SM00360">
    <property type="entry name" value="RRM"/>
    <property type="match status" value="3"/>
</dbReference>
<feature type="region of interest" description="Disordered" evidence="3">
    <location>
        <begin position="561"/>
        <end position="588"/>
    </location>
</feature>
<evidence type="ECO:0000256" key="3">
    <source>
        <dbReference type="SAM" id="MobiDB-lite"/>
    </source>
</evidence>
<sequence>MLDPSYSLKAVDDQQPPDSRLFVVCGKAAEAELLQEAFARFGNVQSVKVVRDKGVAYVKYDKASSAAAAIESMHEAVLNDGRGPMLKVLLAEAPNARRLGPSRSATELDATLEASLDPDNIPPRSRLFLVVPKNADGQAIQADMAAFRDLQYCKTDLIAAKGIVFCKYTKASAALRALEAVNATGQVAGHKVKCMLAEPKGKRVRTDSAWSDPVSPALHIKTDMSCARSSSALLPSPIGNGTLRHSPSPSHSGTALPSLSDSRTTSGGLASSLSSGLPPQATSGGYYSHLPSYAGSGACMLPGGSGMLGSVGGGAGGAGGGGGNAGGAGGLGGSSRLGGAGSSSGMNGLGGLALGGFGLGNGGMGASFGPSGVAGHDAALGGLANLQAIATSLSAANLAQAGPLLAQVNFLPDAKQSGLSGLGGLAGFGGGLSQQQTQQQLQPPATHAPQPLHAGHAFQQAMQQQQAAMQAQQQQAARQQAAQSAAHTAAAQQAQFQQAQQAQGASTLTAQQAQLQAAAAGQQQASAAVAQLAQQQALLLQQHQQQQLLLESLGLASAPQPLAPQPAASSVVSGSSEQHCAGGSGSAPANGTAGRRLFVMTHRGVSEELLARLFASVPGCEYCDLKHDHSTGASRGFAYVGYKTPEAAAAALDQLNCTEFPPNSGQRLKVKYADPQALRAGVRGAPPLAPSGDASVRSDSNDSILQRRSALRDPGEEATSPAAAVVHASEESAIESREHRVEVAAVQVSLAHMSMPRREREGPPAAAAAQESGPPLKAGRRQPPASAEDSEVDWEAESGPADDGRTVFTLLSRPLPPYALEHFFSRHGKVESARLRADERYGVVTFATADGARAAVAAMNATQLCGEALTVTATDPQAGARTSKRPRVAA</sequence>
<dbReference type="Gene3D" id="3.30.70.330">
    <property type="match status" value="3"/>
</dbReference>
<dbReference type="PROSITE" id="PS50102">
    <property type="entry name" value="RRM"/>
    <property type="match status" value="3"/>
</dbReference>
<feature type="compositionally biased region" description="Low complexity" evidence="3">
    <location>
        <begin position="763"/>
        <end position="775"/>
    </location>
</feature>
<feature type="region of interest" description="Disordered" evidence="3">
    <location>
        <begin position="752"/>
        <end position="805"/>
    </location>
</feature>
<dbReference type="PANTHER" id="PTHR48027">
    <property type="entry name" value="HETEROGENEOUS NUCLEAR RIBONUCLEOPROTEIN 87F-RELATED"/>
    <property type="match status" value="1"/>
</dbReference>
<name>A0AAW1S7B3_9CHLO</name>
<feature type="domain" description="RRM" evidence="4">
    <location>
        <begin position="19"/>
        <end position="93"/>
    </location>
</feature>
<feature type="region of interest" description="Disordered" evidence="3">
    <location>
        <begin position="237"/>
        <end position="278"/>
    </location>
</feature>
<feature type="compositionally biased region" description="Polar residues" evidence="3">
    <location>
        <begin position="697"/>
        <end position="706"/>
    </location>
</feature>
<accession>A0AAW1S7B3</accession>
<dbReference type="Pfam" id="PF00076">
    <property type="entry name" value="RRM_1"/>
    <property type="match status" value="3"/>
</dbReference>
<evidence type="ECO:0000256" key="2">
    <source>
        <dbReference type="PROSITE-ProRule" id="PRU00176"/>
    </source>
</evidence>
<dbReference type="InterPro" id="IPR012677">
    <property type="entry name" value="Nucleotide-bd_a/b_plait_sf"/>
</dbReference>
<dbReference type="EMBL" id="JALJOU010000010">
    <property type="protein sequence ID" value="KAK9841804.1"/>
    <property type="molecule type" value="Genomic_DNA"/>
</dbReference>
<dbReference type="SUPFAM" id="SSF54928">
    <property type="entry name" value="RNA-binding domain, RBD"/>
    <property type="match status" value="2"/>
</dbReference>
<evidence type="ECO:0000313" key="5">
    <source>
        <dbReference type="EMBL" id="KAK9841804.1"/>
    </source>
</evidence>
<feature type="compositionally biased region" description="Low complexity" evidence="3">
    <location>
        <begin position="433"/>
        <end position="451"/>
    </location>
</feature>
<gene>
    <name evidence="5" type="ORF">WJX81_004164</name>
</gene>
<feature type="compositionally biased region" description="Basic and acidic residues" evidence="3">
    <location>
        <begin position="728"/>
        <end position="738"/>
    </location>
</feature>
<dbReference type="AlphaFoldDB" id="A0AAW1S7B3"/>
<reference evidence="5 6" key="1">
    <citation type="journal article" date="2024" name="Nat. Commun.">
        <title>Phylogenomics reveals the evolutionary origins of lichenization in chlorophyte algae.</title>
        <authorList>
            <person name="Puginier C."/>
            <person name="Libourel C."/>
            <person name="Otte J."/>
            <person name="Skaloud P."/>
            <person name="Haon M."/>
            <person name="Grisel S."/>
            <person name="Petersen M."/>
            <person name="Berrin J.G."/>
            <person name="Delaux P.M."/>
            <person name="Dal Grande F."/>
            <person name="Keller J."/>
        </authorList>
    </citation>
    <scope>NUCLEOTIDE SEQUENCE [LARGE SCALE GENOMIC DNA]</scope>
    <source>
        <strain evidence="5 6">SAG 245.80</strain>
    </source>
</reference>
<feature type="region of interest" description="Disordered" evidence="3">
    <location>
        <begin position="432"/>
        <end position="451"/>
    </location>
</feature>
<evidence type="ECO:0000259" key="4">
    <source>
        <dbReference type="PROSITE" id="PS50102"/>
    </source>
</evidence>
<feature type="compositionally biased region" description="Polar residues" evidence="3">
    <location>
        <begin position="243"/>
        <end position="265"/>
    </location>
</feature>
<keyword evidence="1 2" id="KW-0694">RNA-binding</keyword>
<feature type="compositionally biased region" description="Low complexity" evidence="3">
    <location>
        <begin position="266"/>
        <end position="277"/>
    </location>
</feature>
<dbReference type="Proteomes" id="UP001445335">
    <property type="component" value="Unassembled WGS sequence"/>
</dbReference>
<dbReference type="GO" id="GO:0003723">
    <property type="term" value="F:RNA binding"/>
    <property type="evidence" value="ECO:0007669"/>
    <property type="project" value="UniProtKB-UniRule"/>
</dbReference>
<dbReference type="InterPro" id="IPR035979">
    <property type="entry name" value="RBD_domain_sf"/>
</dbReference>
<dbReference type="InterPro" id="IPR052462">
    <property type="entry name" value="SLIRP/GR-RBP-like"/>
</dbReference>
<proteinExistence type="predicted"/>
<feature type="domain" description="RRM" evidence="4">
    <location>
        <begin position="595"/>
        <end position="675"/>
    </location>
</feature>
<feature type="compositionally biased region" description="Low complexity" evidence="3">
    <location>
        <begin position="561"/>
        <end position="576"/>
    </location>
</feature>
<comment type="caution">
    <text evidence="5">The sequence shown here is derived from an EMBL/GenBank/DDBJ whole genome shotgun (WGS) entry which is preliminary data.</text>
</comment>
<dbReference type="InterPro" id="IPR000504">
    <property type="entry name" value="RRM_dom"/>
</dbReference>
<protein>
    <recommendedName>
        <fullName evidence="4">RRM domain-containing protein</fullName>
    </recommendedName>
</protein>